<evidence type="ECO:0000313" key="1">
    <source>
        <dbReference type="EMBL" id="MER7177972.1"/>
    </source>
</evidence>
<accession>A0ABV1WM88</accession>
<keyword evidence="2" id="KW-1185">Reference proteome</keyword>
<dbReference type="RefSeq" id="WP_350775876.1">
    <property type="nucleotide sequence ID" value="NZ_JBEPEK010000002.1"/>
</dbReference>
<proteinExistence type="predicted"/>
<protein>
    <submittedName>
        <fullName evidence="1">Mobilization protein</fullName>
    </submittedName>
</protein>
<dbReference type="EMBL" id="JBEPEK010000002">
    <property type="protein sequence ID" value="MER7177972.1"/>
    <property type="molecule type" value="Genomic_DNA"/>
</dbReference>
<comment type="caution">
    <text evidence="1">The sequence shown here is derived from an EMBL/GenBank/DDBJ whole genome shotgun (WGS) entry which is preliminary data.</text>
</comment>
<evidence type="ECO:0000313" key="2">
    <source>
        <dbReference type="Proteomes" id="UP001474181"/>
    </source>
</evidence>
<organism evidence="1 2">
    <name type="scientific">Streptomyces hyaluromycini</name>
    <dbReference type="NCBI Taxonomy" id="1377993"/>
    <lineage>
        <taxon>Bacteria</taxon>
        <taxon>Bacillati</taxon>
        <taxon>Actinomycetota</taxon>
        <taxon>Actinomycetes</taxon>
        <taxon>Kitasatosporales</taxon>
        <taxon>Streptomycetaceae</taxon>
        <taxon>Streptomyces</taxon>
    </lineage>
</organism>
<sequence length="102" mass="10916">MAQSGLAAARDLTGVTAAIADNRHVLQELFAARRALTQYGNLLNQAVAALNAGADVPYLNDAIERTATTRDRVDEAVQRFIAIIDPSSPQPRSQRGHYGEAA</sequence>
<dbReference type="Proteomes" id="UP001474181">
    <property type="component" value="Unassembled WGS sequence"/>
</dbReference>
<gene>
    <name evidence="1" type="ORF">ABT404_00485</name>
</gene>
<name>A0ABV1WM88_9ACTN</name>
<reference evidence="1 2" key="1">
    <citation type="submission" date="2024-06" db="EMBL/GenBank/DDBJ databases">
        <title>The Natural Products Discovery Center: Release of the First 8490 Sequenced Strains for Exploring Actinobacteria Biosynthetic Diversity.</title>
        <authorList>
            <person name="Kalkreuter E."/>
            <person name="Kautsar S.A."/>
            <person name="Yang D."/>
            <person name="Bader C.D."/>
            <person name="Teijaro C.N."/>
            <person name="Fluegel L."/>
            <person name="Davis C.M."/>
            <person name="Simpson J.R."/>
            <person name="Lauterbach L."/>
            <person name="Steele A.D."/>
            <person name="Gui C."/>
            <person name="Meng S."/>
            <person name="Li G."/>
            <person name="Viehrig K."/>
            <person name="Ye F."/>
            <person name="Su P."/>
            <person name="Kiefer A.F."/>
            <person name="Nichols A."/>
            <person name="Cepeda A.J."/>
            <person name="Yan W."/>
            <person name="Fan B."/>
            <person name="Jiang Y."/>
            <person name="Adhikari A."/>
            <person name="Zheng C.-J."/>
            <person name="Schuster L."/>
            <person name="Cowan T.M."/>
            <person name="Smanski M.J."/>
            <person name="Chevrette M.G."/>
            <person name="De Carvalho L.P.S."/>
            <person name="Shen B."/>
        </authorList>
    </citation>
    <scope>NUCLEOTIDE SEQUENCE [LARGE SCALE GENOMIC DNA]</scope>
    <source>
        <strain evidence="1 2">NPDC000234</strain>
    </source>
</reference>